<feature type="compositionally biased region" description="Polar residues" evidence="1">
    <location>
        <begin position="150"/>
        <end position="167"/>
    </location>
</feature>
<feature type="region of interest" description="Disordered" evidence="1">
    <location>
        <begin position="96"/>
        <end position="183"/>
    </location>
</feature>
<keyword evidence="3" id="KW-1185">Reference proteome</keyword>
<accession>A0A8H7RQG5</accession>
<dbReference type="EMBL" id="JAEPRB010000577">
    <property type="protein sequence ID" value="KAG2214825.1"/>
    <property type="molecule type" value="Genomic_DNA"/>
</dbReference>
<feature type="non-terminal residue" evidence="2">
    <location>
        <position position="1"/>
    </location>
</feature>
<evidence type="ECO:0000313" key="3">
    <source>
        <dbReference type="Proteomes" id="UP000646827"/>
    </source>
</evidence>
<feature type="compositionally biased region" description="Acidic residues" evidence="1">
    <location>
        <begin position="114"/>
        <end position="137"/>
    </location>
</feature>
<organism evidence="2 3">
    <name type="scientific">Circinella minor</name>
    <dbReference type="NCBI Taxonomy" id="1195481"/>
    <lineage>
        <taxon>Eukaryota</taxon>
        <taxon>Fungi</taxon>
        <taxon>Fungi incertae sedis</taxon>
        <taxon>Mucoromycota</taxon>
        <taxon>Mucoromycotina</taxon>
        <taxon>Mucoromycetes</taxon>
        <taxon>Mucorales</taxon>
        <taxon>Lichtheimiaceae</taxon>
        <taxon>Circinella</taxon>
    </lineage>
</organism>
<proteinExistence type="predicted"/>
<evidence type="ECO:0000313" key="2">
    <source>
        <dbReference type="EMBL" id="KAG2214825.1"/>
    </source>
</evidence>
<comment type="caution">
    <text evidence="2">The sequence shown here is derived from an EMBL/GenBank/DDBJ whole genome shotgun (WGS) entry which is preliminary data.</text>
</comment>
<gene>
    <name evidence="2" type="ORF">INT45_005262</name>
</gene>
<name>A0A8H7RQG5_9FUNG</name>
<dbReference type="AlphaFoldDB" id="A0A8H7RQG5"/>
<sequence length="235" mass="27019">MPKSTFIYCKKCFQAVEKTKYRKHDASCDGRVQTVSRPLTQDREALPPAPTPYQNDPMVMDQDHISSILPANELANNHNIDNTSILDRSNRRSFTPDNIVYDFGQDDQPYVTQDQDDGDNDNYTDSSDSDDDDEDFAIMDTSNVDDPIIQPTNESSSDQAGTQSANEQYIDPWEKETPLVTNEPITEKIQPMPKLQSYEQKSYELFCWAQDNNVSRDSYDELISLFNKWIIQDDF</sequence>
<evidence type="ECO:0000256" key="1">
    <source>
        <dbReference type="SAM" id="MobiDB-lite"/>
    </source>
</evidence>
<reference evidence="2 3" key="1">
    <citation type="submission" date="2020-12" db="EMBL/GenBank/DDBJ databases">
        <title>Metabolic potential, ecology and presence of endohyphal bacteria is reflected in genomic diversity of Mucoromycotina.</title>
        <authorList>
            <person name="Muszewska A."/>
            <person name="Okrasinska A."/>
            <person name="Steczkiewicz K."/>
            <person name="Drgas O."/>
            <person name="Orlowska M."/>
            <person name="Perlinska-Lenart U."/>
            <person name="Aleksandrzak-Piekarczyk T."/>
            <person name="Szatraj K."/>
            <person name="Zielenkiewicz U."/>
            <person name="Pilsyk S."/>
            <person name="Malc E."/>
            <person name="Mieczkowski P."/>
            <person name="Kruszewska J.S."/>
            <person name="Biernat P."/>
            <person name="Pawlowska J."/>
        </authorList>
    </citation>
    <scope>NUCLEOTIDE SEQUENCE [LARGE SCALE GENOMIC DNA]</scope>
    <source>
        <strain evidence="2 3">CBS 142.35</strain>
    </source>
</reference>
<dbReference type="Proteomes" id="UP000646827">
    <property type="component" value="Unassembled WGS sequence"/>
</dbReference>
<protein>
    <submittedName>
        <fullName evidence="2">Uncharacterized protein</fullName>
    </submittedName>
</protein>